<dbReference type="GO" id="GO:0051607">
    <property type="term" value="P:defense response to virus"/>
    <property type="evidence" value="ECO:0007669"/>
    <property type="project" value="UniProtKB-KW"/>
</dbReference>
<dbReference type="Proteomes" id="UP000412028">
    <property type="component" value="Unassembled WGS sequence"/>
</dbReference>
<dbReference type="GO" id="GO:0003724">
    <property type="term" value="F:RNA helicase activity"/>
    <property type="evidence" value="ECO:0007669"/>
    <property type="project" value="TreeGrafter"/>
</dbReference>
<keyword evidence="7" id="KW-0347">Helicase</keyword>
<dbReference type="InterPro" id="IPR027417">
    <property type="entry name" value="P-loop_NTPase"/>
</dbReference>
<dbReference type="GO" id="GO:0046872">
    <property type="term" value="F:metal ion binding"/>
    <property type="evidence" value="ECO:0007669"/>
    <property type="project" value="UniProtKB-KW"/>
</dbReference>
<dbReference type="GO" id="GO:0005524">
    <property type="term" value="F:ATP binding"/>
    <property type="evidence" value="ECO:0007669"/>
    <property type="project" value="UniProtKB-KW"/>
</dbReference>
<evidence type="ECO:0000256" key="6">
    <source>
        <dbReference type="ARBA" id="ARBA00022801"/>
    </source>
</evidence>
<dbReference type="NCBIfam" id="TIGR01596">
    <property type="entry name" value="cas3_HD"/>
    <property type="match status" value="1"/>
</dbReference>
<comment type="similarity">
    <text evidence="1">In the N-terminal section; belongs to the CRISPR-associated nuclease Cas3-HD family.</text>
</comment>
<evidence type="ECO:0000256" key="5">
    <source>
        <dbReference type="ARBA" id="ARBA00022741"/>
    </source>
</evidence>
<evidence type="ECO:0000259" key="11">
    <source>
        <dbReference type="PROSITE" id="PS51643"/>
    </source>
</evidence>
<dbReference type="GO" id="GO:0016787">
    <property type="term" value="F:hydrolase activity"/>
    <property type="evidence" value="ECO:0007669"/>
    <property type="project" value="UniProtKB-KW"/>
</dbReference>
<evidence type="ECO:0000256" key="9">
    <source>
        <dbReference type="ARBA" id="ARBA00023118"/>
    </source>
</evidence>
<keyword evidence="8" id="KW-0067">ATP-binding</keyword>
<dbReference type="Gene3D" id="3.40.50.300">
    <property type="entry name" value="P-loop containing nucleotide triphosphate hydrolases"/>
    <property type="match status" value="2"/>
</dbReference>
<dbReference type="InterPro" id="IPR050547">
    <property type="entry name" value="DEAD_box_RNA_helicases"/>
</dbReference>
<evidence type="ECO:0000256" key="3">
    <source>
        <dbReference type="ARBA" id="ARBA00022722"/>
    </source>
</evidence>
<keyword evidence="5" id="KW-0547">Nucleotide-binding</keyword>
<reference evidence="12 13" key="1">
    <citation type="journal article" date="2019" name="Syst. Appl. Microbiol.">
        <title>Characterization of Bifidobacterium species in feaces of the Egyptian fruit bat: Description of B. vespertilionis sp. nov. and B. rousetti sp. nov.</title>
        <authorList>
            <person name="Modesto M."/>
            <person name="Satti M."/>
            <person name="Watanabe K."/>
            <person name="Puglisi E."/>
            <person name="Morelli L."/>
            <person name="Huang C.-H."/>
            <person name="Liou J.-S."/>
            <person name="Miyashita M."/>
            <person name="Tamura T."/>
            <person name="Saito S."/>
            <person name="Mori K."/>
            <person name="Huang L."/>
            <person name="Sciavilla P."/>
            <person name="Sandri C."/>
            <person name="Spiezio C."/>
            <person name="Vitali F."/>
            <person name="Cavalieri D."/>
            <person name="Perpetuini G."/>
            <person name="Tofalo R."/>
            <person name="Bonetti A."/>
            <person name="Arita M."/>
            <person name="Mattarelli P."/>
        </authorList>
    </citation>
    <scope>NUCLEOTIDE SEQUENCE [LARGE SCALE GENOMIC DNA]</scope>
    <source>
        <strain evidence="12 13">RST7</strain>
    </source>
</reference>
<dbReference type="InterPro" id="IPR038257">
    <property type="entry name" value="CRISPR-assoc_Cas3_HD_sf"/>
</dbReference>
<evidence type="ECO:0000256" key="2">
    <source>
        <dbReference type="ARBA" id="ARBA00009046"/>
    </source>
</evidence>
<dbReference type="OrthoDB" id="9810236at2"/>
<organism evidence="12 13">
    <name type="scientific">Bifidobacterium tissieri</name>
    <dbReference type="NCBI Taxonomy" id="1630162"/>
    <lineage>
        <taxon>Bacteria</taxon>
        <taxon>Bacillati</taxon>
        <taxon>Actinomycetota</taxon>
        <taxon>Actinomycetes</taxon>
        <taxon>Bifidobacteriales</taxon>
        <taxon>Bifidobacteriaceae</taxon>
        <taxon>Bifidobacterium</taxon>
    </lineage>
</organism>
<feature type="compositionally biased region" description="Polar residues" evidence="10">
    <location>
        <begin position="628"/>
        <end position="638"/>
    </location>
</feature>
<dbReference type="PANTHER" id="PTHR47963:SF9">
    <property type="entry name" value="CRISPR-ASSOCIATED ENDONUCLEASE_HELICASE CAS3"/>
    <property type="match status" value="1"/>
</dbReference>
<evidence type="ECO:0000256" key="10">
    <source>
        <dbReference type="SAM" id="MobiDB-lite"/>
    </source>
</evidence>
<dbReference type="PANTHER" id="PTHR47963">
    <property type="entry name" value="DEAD-BOX ATP-DEPENDENT RNA HELICASE 47, MITOCHONDRIAL"/>
    <property type="match status" value="1"/>
</dbReference>
<name>A0A5M9ZXL1_9BIFI</name>
<dbReference type="Pfam" id="PF18395">
    <property type="entry name" value="Cas3_C"/>
    <property type="match status" value="1"/>
</dbReference>
<dbReference type="CDD" id="cd17930">
    <property type="entry name" value="DEXHc_cas3"/>
    <property type="match status" value="1"/>
</dbReference>
<proteinExistence type="inferred from homology"/>
<dbReference type="Pfam" id="PF22590">
    <property type="entry name" value="Cas3-like_C_2"/>
    <property type="match status" value="1"/>
</dbReference>
<dbReference type="InterPro" id="IPR006483">
    <property type="entry name" value="CRISPR-assoc_Cas3_HD"/>
</dbReference>
<dbReference type="NCBIfam" id="TIGR01587">
    <property type="entry name" value="cas3_core"/>
    <property type="match status" value="1"/>
</dbReference>
<keyword evidence="6" id="KW-0378">Hydrolase</keyword>
<dbReference type="InterPro" id="IPR006474">
    <property type="entry name" value="Helicase_Cas3_CRISPR-ass_core"/>
</dbReference>
<evidence type="ECO:0000256" key="7">
    <source>
        <dbReference type="ARBA" id="ARBA00022806"/>
    </source>
</evidence>
<sequence>MGADVSGCDIIYRNRYRLMHRSKGGTVHMPQIHASDASESFPELSSSSSPFSQSVHTRSVHFPSGIPTALSKRALSFWAKTVFRDPTDECYLQLWQHMEDTGEIALKVWDEFVADDVRRLIAMDVGDDQSAKRLYQFVAAIHDIGKASPAFVVKSDRDYYVKMAGFSIRPNLSKDKDCRKYRHELVGYQAVLQWLGFQDFPIASGTFAHGLADIVAGHHGTSLTKDKQRWLNCWNAKGFVGDRSWSDVRSEFLDWIADTLDIRSLLHSLKDHPLRRRTLILLTALVIIADWIASDTRLCPLNESESDLELFDPRHRADRAWRRLQLPEPWKVTGIDQSADDLFAEQFDIPGAKLRPVQHEAIRMAQTMPDPGLMIIEANMGEGKTEAALLAAEILASRFHCGGVYYALPTQATVNAMFTRILDWIGHLPAEDRRMMASLFLAHGKRELNDDYETLREQWFDDGHGLDKGFADRPFDGIVYGEDDSGRNDEDDRMTLQAVVNSWFTGPKRGNLSTFVTGTIDQVLMAGLQCKHVVLRHAALAGKVVILDEVHSNTAYMNVYMETVLSWLGAYGVPVIMLSATLPQARRRAFLRAYRAGAVAADVVEPNSERQLPHDLSEKNPGCRNDNGDNTGESNNAADNPVLSSLDLRYPLISLATKNTIVDSSPTASGRSTDIRVSMLDDDNDVLAALLRERLRDGGCAVVIRNTVSRAQETYDALREKLDIDVTLAHSRFLAFDRARIDRDLIRRYGKNSVPDQRSGVVVATQVVEQSLDVDFDLMVTDIAPIDLILQRSGRLHRHRRGEGECQRPLPLRTARLYVSGVAQQSDQDPPQFARGLESVYHRCLLMRSLAVLDIPAGGETTISVPDDISRLVQTVYGDAPVCPESWRTGDDGETAAYENLQDTIGASEYEAHRSRIFKPQDPRGTFTLDDWLKTAMPDPDAPGTVQQHPSSAGVREGDDSFEAIVLQKDASGYLQLPVWGGFDDSGPLPSGMGTPDRRQVRDILSCTIALSRFSLAYQNLDAVITTLECNTPQQWFDYMQQDRSLAGQLLIVLDADGKAEYPIRVSGKDGETMKTLRFQYSMAKGWVTRVE</sequence>
<dbReference type="Gene3D" id="1.10.3210.30">
    <property type="match status" value="1"/>
</dbReference>
<accession>A0A5M9ZXL1</accession>
<evidence type="ECO:0000256" key="8">
    <source>
        <dbReference type="ARBA" id="ARBA00022840"/>
    </source>
</evidence>
<dbReference type="AlphaFoldDB" id="A0A5M9ZXL1"/>
<feature type="compositionally biased region" description="Basic and acidic residues" evidence="10">
    <location>
        <begin position="607"/>
        <end position="618"/>
    </location>
</feature>
<dbReference type="GO" id="GO:0003723">
    <property type="term" value="F:RNA binding"/>
    <property type="evidence" value="ECO:0007669"/>
    <property type="project" value="TreeGrafter"/>
</dbReference>
<evidence type="ECO:0000256" key="1">
    <source>
        <dbReference type="ARBA" id="ARBA00006847"/>
    </source>
</evidence>
<keyword evidence="3" id="KW-0540">Nuclease</keyword>
<feature type="domain" description="HD Cas3-type" evidence="11">
    <location>
        <begin position="87"/>
        <end position="292"/>
    </location>
</feature>
<dbReference type="InterPro" id="IPR054712">
    <property type="entry name" value="Cas3-like_dom"/>
</dbReference>
<dbReference type="EMBL" id="RZUI01000001">
    <property type="protein sequence ID" value="KAA8832179.1"/>
    <property type="molecule type" value="Genomic_DNA"/>
</dbReference>
<keyword evidence="4" id="KW-0479">Metal-binding</keyword>
<dbReference type="InterPro" id="IPR014001">
    <property type="entry name" value="Helicase_ATP-bd"/>
</dbReference>
<dbReference type="InterPro" id="IPR041372">
    <property type="entry name" value="Cas3_C"/>
</dbReference>
<protein>
    <submittedName>
        <fullName evidence="12">CRISPR-associated helicase Cas3</fullName>
    </submittedName>
</protein>
<dbReference type="CDD" id="cd09641">
    <property type="entry name" value="Cas3''_I"/>
    <property type="match status" value="1"/>
</dbReference>
<dbReference type="GO" id="GO:0004518">
    <property type="term" value="F:nuclease activity"/>
    <property type="evidence" value="ECO:0007669"/>
    <property type="project" value="UniProtKB-KW"/>
</dbReference>
<dbReference type="Pfam" id="PF18019">
    <property type="entry name" value="Cas3_HD"/>
    <property type="match status" value="1"/>
</dbReference>
<evidence type="ECO:0000313" key="12">
    <source>
        <dbReference type="EMBL" id="KAA8832179.1"/>
    </source>
</evidence>
<comment type="similarity">
    <text evidence="2">In the central section; belongs to the CRISPR-associated helicase Cas3 family.</text>
</comment>
<dbReference type="SUPFAM" id="SSF52540">
    <property type="entry name" value="P-loop containing nucleoside triphosphate hydrolases"/>
    <property type="match status" value="1"/>
</dbReference>
<evidence type="ECO:0000256" key="4">
    <source>
        <dbReference type="ARBA" id="ARBA00022723"/>
    </source>
</evidence>
<gene>
    <name evidence="12" type="primary">cas3</name>
    <name evidence="12" type="ORF">EMO89_01335</name>
</gene>
<dbReference type="SMART" id="SM00487">
    <property type="entry name" value="DEXDc"/>
    <property type="match status" value="1"/>
</dbReference>
<comment type="caution">
    <text evidence="12">The sequence shown here is derived from an EMBL/GenBank/DDBJ whole genome shotgun (WGS) entry which is preliminary data.</text>
</comment>
<feature type="region of interest" description="Disordered" evidence="10">
    <location>
        <begin position="606"/>
        <end position="640"/>
    </location>
</feature>
<keyword evidence="9" id="KW-0051">Antiviral defense</keyword>
<evidence type="ECO:0000313" key="13">
    <source>
        <dbReference type="Proteomes" id="UP000412028"/>
    </source>
</evidence>
<dbReference type="PROSITE" id="PS51643">
    <property type="entry name" value="HD_CAS3"/>
    <property type="match status" value="1"/>
</dbReference>